<keyword evidence="4" id="KW-1185">Reference proteome</keyword>
<dbReference type="InterPro" id="IPR058787">
    <property type="entry name" value="ApnL_M"/>
</dbReference>
<dbReference type="Proteomes" id="UP000266915">
    <property type="component" value="Unassembled WGS sequence"/>
</dbReference>
<sequence length="653" mass="68135">MTSRSGTTFRVASDLLLDRERDALAVGRGPWSASLRGSELDDIAFDGELVLRSIRFVVRDQDWKTLPVIVDAVDHTTSGLQLRGRVGDDGETVAWSLSVDLGASTLRVAVRAEVTAAFRRARIGLIVLQSPALAGTELVVGHPEGSTTTTRLPEHVAPHQPAIRIESLAWTGDRIATTTRLSGDVFEMEDQRNWTDASFKTYSTPLSLPFPVALAVGDVVEQSVEVSCARVDAAERADAPLPTPLAVTVVPETELAAGREDPVSEPVEARIGAPLDSVVPTISTSVSSDPDGGRTGAVVPDPIAGILVEIDPTNPDWPAILDRAVRQAGARLLDLRLVLGTGEEAEPVLRRLRDAVVPVLRVGAFHRRTHLSEGALLTALGDVLRTLWAEAPTPHPELIGGTRAHFTELNRNHARLERWEGPVAFSVTPFMHDRGGHQLVESLGMQAVVVADAVRIADGRPLHVGPVTLGARYNAVATTRASAGDASDPELRAGFGAEHVPGATDERQSAEALGAWVVGSVAALAVSGVESLSYFEATGPRGLVTADGTLTAAGRALGWIAELSGRQRVAVEIGGVSLGAGSPVAVQPVAVPPVSPAGVTAIAAVDAAGETVVILGNLGETPVRVVLTGASEPRTVDLGVGAVARVVMAGSGS</sequence>
<protein>
    <submittedName>
        <fullName evidence="3">Uncharacterized protein</fullName>
    </submittedName>
</protein>
<proteinExistence type="predicted"/>
<gene>
    <name evidence="3" type="ORF">EDD42_3587</name>
</gene>
<dbReference type="Pfam" id="PF25838">
    <property type="entry name" value="Apionate_lact_M"/>
    <property type="match status" value="1"/>
</dbReference>
<dbReference type="InterPro" id="IPR058788">
    <property type="entry name" value="ApnL_N"/>
</dbReference>
<feature type="domain" description="D-apionate lactonase N-terminal" evidence="1">
    <location>
        <begin position="22"/>
        <end position="229"/>
    </location>
</feature>
<dbReference type="RefSeq" id="WP_085511305.1">
    <property type="nucleotide sequence ID" value="NZ_FXAP01000002.1"/>
</dbReference>
<name>A0A3N2C7J3_9MICO</name>
<reference evidence="3 4" key="1">
    <citation type="submission" date="2018-11" db="EMBL/GenBank/DDBJ databases">
        <title>Sequencing the genomes of 1000 actinobacteria strains.</title>
        <authorList>
            <person name="Klenk H.-P."/>
        </authorList>
    </citation>
    <scope>NUCLEOTIDE SEQUENCE [LARGE SCALE GENOMIC DNA]</scope>
    <source>
        <strain evidence="3 4">DSM 14012</strain>
    </source>
</reference>
<accession>A0A3N2C7J3</accession>
<dbReference type="AlphaFoldDB" id="A0A3N2C7J3"/>
<organism evidence="3 4">
    <name type="scientific">Plantibacter flavus</name>
    <dbReference type="NCBI Taxonomy" id="150123"/>
    <lineage>
        <taxon>Bacteria</taxon>
        <taxon>Bacillati</taxon>
        <taxon>Actinomycetota</taxon>
        <taxon>Actinomycetes</taxon>
        <taxon>Micrococcales</taxon>
        <taxon>Microbacteriaceae</taxon>
        <taxon>Plantibacter</taxon>
    </lineage>
</organism>
<evidence type="ECO:0000313" key="3">
    <source>
        <dbReference type="EMBL" id="ROR83476.1"/>
    </source>
</evidence>
<evidence type="ECO:0000313" key="4">
    <source>
        <dbReference type="Proteomes" id="UP000266915"/>
    </source>
</evidence>
<comment type="caution">
    <text evidence="3">The sequence shown here is derived from an EMBL/GenBank/DDBJ whole genome shotgun (WGS) entry which is preliminary data.</text>
</comment>
<dbReference type="Pfam" id="PF25837">
    <property type="entry name" value="Apionate_lact_N"/>
    <property type="match status" value="1"/>
</dbReference>
<dbReference type="EMBL" id="RKHL01000001">
    <property type="protein sequence ID" value="ROR83476.1"/>
    <property type="molecule type" value="Genomic_DNA"/>
</dbReference>
<evidence type="ECO:0000259" key="1">
    <source>
        <dbReference type="Pfam" id="PF25837"/>
    </source>
</evidence>
<feature type="domain" description="D-apionate lactonase TIM barrel" evidence="2">
    <location>
        <begin position="306"/>
        <end position="564"/>
    </location>
</feature>
<evidence type="ECO:0000259" key="2">
    <source>
        <dbReference type="Pfam" id="PF25838"/>
    </source>
</evidence>